<keyword evidence="9" id="KW-1185">Reference proteome</keyword>
<dbReference type="GO" id="GO:0009401">
    <property type="term" value="P:phosphoenolpyruvate-dependent sugar phosphotransferase system"/>
    <property type="evidence" value="ECO:0007669"/>
    <property type="project" value="UniProtKB-KW"/>
</dbReference>
<evidence type="ECO:0000256" key="4">
    <source>
        <dbReference type="ARBA" id="ARBA00022490"/>
    </source>
</evidence>
<dbReference type="CDD" id="cd00367">
    <property type="entry name" value="PTS-HPr_like"/>
    <property type="match status" value="1"/>
</dbReference>
<evidence type="ECO:0000256" key="1">
    <source>
        <dbReference type="ARBA" id="ARBA00003681"/>
    </source>
</evidence>
<accession>A0A841ANP1</accession>
<dbReference type="InterPro" id="IPR050399">
    <property type="entry name" value="HPr"/>
</dbReference>
<evidence type="ECO:0000256" key="5">
    <source>
        <dbReference type="ARBA" id="ARBA00022683"/>
    </source>
</evidence>
<dbReference type="InterPro" id="IPR000032">
    <property type="entry name" value="HPr-like"/>
</dbReference>
<keyword evidence="5" id="KW-0598">Phosphotransferase system</keyword>
<evidence type="ECO:0000256" key="6">
    <source>
        <dbReference type="SAM" id="SignalP"/>
    </source>
</evidence>
<feature type="domain" description="HPr" evidence="7">
    <location>
        <begin position="1"/>
        <end position="89"/>
    </location>
</feature>
<name>A0A841ANP1_9MICO</name>
<protein>
    <recommendedName>
        <fullName evidence="3">Phosphocarrier protein HPr</fullName>
    </recommendedName>
</protein>
<dbReference type="SUPFAM" id="SSF55594">
    <property type="entry name" value="HPr-like"/>
    <property type="match status" value="1"/>
</dbReference>
<dbReference type="PROSITE" id="PS00369">
    <property type="entry name" value="PTS_HPR_HIS"/>
    <property type="match status" value="1"/>
</dbReference>
<evidence type="ECO:0000313" key="9">
    <source>
        <dbReference type="Proteomes" id="UP000536685"/>
    </source>
</evidence>
<evidence type="ECO:0000256" key="3">
    <source>
        <dbReference type="ARBA" id="ARBA00020422"/>
    </source>
</evidence>
<dbReference type="Pfam" id="PF00381">
    <property type="entry name" value="PTS-HPr"/>
    <property type="match status" value="1"/>
</dbReference>
<sequence length="89" mass="8657">MPERTVTVASSVGLHARPASLFAQAAAATGTTVTLTSAAGRSVNAASILGVLSLGIGHGEVVTLAAEGDGADEAIAALAAVLETDLDKE</sequence>
<comment type="function">
    <text evidence="1">General (non sugar-specific) component of the phosphoenolpyruvate-dependent sugar phosphotransferase system (sugar PTS). This major carbohydrate active-transport system catalyzes the phosphorylation of incoming sugar substrates concomitantly with their translocation across the cell membrane. The phosphoryl group from phosphoenolpyruvate (PEP) is transferred to the phosphoryl carrier protein HPr by enzyme I. Phospho-HPr then transfers it to the PTS EIIA domain.</text>
</comment>
<dbReference type="PANTHER" id="PTHR33705">
    <property type="entry name" value="PHOSPHOCARRIER PROTEIN HPR"/>
    <property type="match status" value="1"/>
</dbReference>
<dbReference type="EMBL" id="JACHMJ010000001">
    <property type="protein sequence ID" value="MBB5843165.1"/>
    <property type="molecule type" value="Genomic_DNA"/>
</dbReference>
<comment type="subcellular location">
    <subcellularLocation>
        <location evidence="2">Cytoplasm</location>
    </subcellularLocation>
</comment>
<dbReference type="Proteomes" id="UP000536685">
    <property type="component" value="Unassembled WGS sequence"/>
</dbReference>
<dbReference type="AlphaFoldDB" id="A0A841ANP1"/>
<feature type="signal peptide" evidence="6">
    <location>
        <begin position="1"/>
        <end position="25"/>
    </location>
</feature>
<dbReference type="Gene3D" id="3.30.1340.10">
    <property type="entry name" value="HPr-like"/>
    <property type="match status" value="1"/>
</dbReference>
<dbReference type="PANTHER" id="PTHR33705:SF2">
    <property type="entry name" value="PHOSPHOCARRIER PROTEIN NPR"/>
    <property type="match status" value="1"/>
</dbReference>
<dbReference type="InterPro" id="IPR035895">
    <property type="entry name" value="HPr-like_sf"/>
</dbReference>
<keyword evidence="6" id="KW-0732">Signal</keyword>
<organism evidence="8 9">
    <name type="scientific">Conyzicola lurida</name>
    <dbReference type="NCBI Taxonomy" id="1172621"/>
    <lineage>
        <taxon>Bacteria</taxon>
        <taxon>Bacillati</taxon>
        <taxon>Actinomycetota</taxon>
        <taxon>Actinomycetes</taxon>
        <taxon>Micrococcales</taxon>
        <taxon>Microbacteriaceae</taxon>
        <taxon>Conyzicola</taxon>
    </lineage>
</organism>
<dbReference type="PROSITE" id="PS51350">
    <property type="entry name" value="PTS_HPR_DOM"/>
    <property type="match status" value="1"/>
</dbReference>
<gene>
    <name evidence="8" type="ORF">HD599_001488</name>
</gene>
<reference evidence="8 9" key="1">
    <citation type="submission" date="2020-08" db="EMBL/GenBank/DDBJ databases">
        <title>Sequencing the genomes of 1000 actinobacteria strains.</title>
        <authorList>
            <person name="Klenk H.-P."/>
        </authorList>
    </citation>
    <scope>NUCLEOTIDE SEQUENCE [LARGE SCALE GENOMIC DNA]</scope>
    <source>
        <strain evidence="8 9">DSM 105784</strain>
    </source>
</reference>
<dbReference type="GO" id="GO:0005737">
    <property type="term" value="C:cytoplasm"/>
    <property type="evidence" value="ECO:0007669"/>
    <property type="project" value="UniProtKB-SubCell"/>
</dbReference>
<comment type="caution">
    <text evidence="8">The sequence shown here is derived from an EMBL/GenBank/DDBJ whole genome shotgun (WGS) entry which is preliminary data.</text>
</comment>
<feature type="chain" id="PRO_5032729140" description="Phosphocarrier protein HPr" evidence="6">
    <location>
        <begin position="26"/>
        <end position="89"/>
    </location>
</feature>
<dbReference type="RefSeq" id="WP_184235438.1">
    <property type="nucleotide sequence ID" value="NZ_JACHMJ010000001.1"/>
</dbReference>
<dbReference type="NCBIfam" id="TIGR01003">
    <property type="entry name" value="PTS_HPr_family"/>
    <property type="match status" value="1"/>
</dbReference>
<evidence type="ECO:0000313" key="8">
    <source>
        <dbReference type="EMBL" id="MBB5843165.1"/>
    </source>
</evidence>
<proteinExistence type="predicted"/>
<evidence type="ECO:0000259" key="7">
    <source>
        <dbReference type="PROSITE" id="PS51350"/>
    </source>
</evidence>
<keyword evidence="4" id="KW-0963">Cytoplasm</keyword>
<evidence type="ECO:0000256" key="2">
    <source>
        <dbReference type="ARBA" id="ARBA00004496"/>
    </source>
</evidence>
<dbReference type="PRINTS" id="PR00107">
    <property type="entry name" value="PHOSPHOCPHPR"/>
</dbReference>
<dbReference type="InterPro" id="IPR001020">
    <property type="entry name" value="PTS_HPr_His_P_site"/>
</dbReference>